<accession>A0A9P8FGM6</accession>
<dbReference type="Gene3D" id="3.30.710.10">
    <property type="entry name" value="Potassium Channel Kv1.1, Chain A"/>
    <property type="match status" value="3"/>
</dbReference>
<dbReference type="InterPro" id="IPR011333">
    <property type="entry name" value="SKP1/BTB/POZ_sf"/>
</dbReference>
<reference evidence="2" key="2">
    <citation type="submission" date="2021-08" db="EMBL/GenBank/DDBJ databases">
        <authorList>
            <person name="Gostincar C."/>
            <person name="Sun X."/>
            <person name="Song Z."/>
            <person name="Gunde-Cimerman N."/>
        </authorList>
    </citation>
    <scope>NUCLEOTIDE SEQUENCE</scope>
    <source>
        <strain evidence="2">EXF-9298</strain>
    </source>
</reference>
<keyword evidence="3" id="KW-1185">Reference proteome</keyword>
<dbReference type="Pfam" id="PF00651">
    <property type="entry name" value="BTB"/>
    <property type="match status" value="2"/>
</dbReference>
<feature type="non-terminal residue" evidence="2">
    <location>
        <position position="1"/>
    </location>
</feature>
<feature type="domain" description="BTB" evidence="1">
    <location>
        <begin position="618"/>
        <end position="677"/>
    </location>
</feature>
<dbReference type="SMART" id="SM00225">
    <property type="entry name" value="BTB"/>
    <property type="match status" value="2"/>
</dbReference>
<dbReference type="PROSITE" id="PS50097">
    <property type="entry name" value="BTB"/>
    <property type="match status" value="3"/>
</dbReference>
<reference evidence="2" key="1">
    <citation type="journal article" date="2021" name="J Fungi (Basel)">
        <title>Virulence traits and population genomics of the black yeast Aureobasidium melanogenum.</title>
        <authorList>
            <person name="Cernosa A."/>
            <person name="Sun X."/>
            <person name="Gostincar C."/>
            <person name="Fang C."/>
            <person name="Gunde-Cimerman N."/>
            <person name="Song Z."/>
        </authorList>
    </citation>
    <scope>NUCLEOTIDE SEQUENCE</scope>
    <source>
        <strain evidence="2">EXF-9298</strain>
    </source>
</reference>
<feature type="domain" description="BTB" evidence="1">
    <location>
        <begin position="399"/>
        <end position="448"/>
    </location>
</feature>
<dbReference type="CDD" id="cd18186">
    <property type="entry name" value="BTB_POZ_ZBTB_KLHL-like"/>
    <property type="match status" value="2"/>
</dbReference>
<gene>
    <name evidence="2" type="ORF">KCU98_g13077</name>
</gene>
<dbReference type="PANTHER" id="PTHR24410">
    <property type="entry name" value="HL07962P-RELATED"/>
    <property type="match status" value="1"/>
</dbReference>
<feature type="domain" description="BTB" evidence="1">
    <location>
        <begin position="216"/>
        <end position="282"/>
    </location>
</feature>
<organism evidence="2 3">
    <name type="scientific">Aureobasidium melanogenum</name>
    <name type="common">Aureobasidium pullulans var. melanogenum</name>
    <dbReference type="NCBI Taxonomy" id="46634"/>
    <lineage>
        <taxon>Eukaryota</taxon>
        <taxon>Fungi</taxon>
        <taxon>Dikarya</taxon>
        <taxon>Ascomycota</taxon>
        <taxon>Pezizomycotina</taxon>
        <taxon>Dothideomycetes</taxon>
        <taxon>Dothideomycetidae</taxon>
        <taxon>Dothideales</taxon>
        <taxon>Saccotheciaceae</taxon>
        <taxon>Aureobasidium</taxon>
    </lineage>
</organism>
<dbReference type="AlphaFoldDB" id="A0A9P8FGM6"/>
<dbReference type="PANTHER" id="PTHR24410:SF23">
    <property type="entry name" value="BTB DOMAIN-CONTAINING PROTEIN-RELATED"/>
    <property type="match status" value="1"/>
</dbReference>
<dbReference type="InterPro" id="IPR000210">
    <property type="entry name" value="BTB/POZ_dom"/>
</dbReference>
<dbReference type="InterPro" id="IPR051481">
    <property type="entry name" value="BTB-POZ/Galectin-3-binding"/>
</dbReference>
<comment type="caution">
    <text evidence="2">The sequence shown here is derived from an EMBL/GenBank/DDBJ whole genome shotgun (WGS) entry which is preliminary data.</text>
</comment>
<evidence type="ECO:0000313" key="3">
    <source>
        <dbReference type="Proteomes" id="UP000729357"/>
    </source>
</evidence>
<dbReference type="EMBL" id="JAHFXS010002348">
    <property type="protein sequence ID" value="KAG9972729.1"/>
    <property type="molecule type" value="Genomic_DNA"/>
</dbReference>
<sequence length="815" mass="92612">MSLSNQAIYSCPRIGLSLHSTLCTSKVGFFPVASNPVIDLGEDDEPDMVRAMIKFMYGGRYIDYSRLPSESVVEAMVEMFILADKYDVERLRVSVCNHFTRAMDVAFSDVGKNITHQHRFITSIVPRICGPSALQLADQTLRRSILDLCKVHWSTLLLDPDFCTLYGTGQLFDSDHALEFGRHLQLLLDNSDKKVRLEFWRPVPESCIEESFEAFYDLRITYGSGQTFFTHKILVSIHSVYLNDMLGQSLDCHCIALDREDDPNLITTMLHEIHDPDYLVKPHDWAAYNADMCSLTQKYGLEDSNVRHRFVFLDTMNKEKRKSSHPLTVALVCGPDSSEYADTKLPEQVFKRCLEDAKDLLKDNKTFFKMLVEGKLFNTKFAGRFAAGMAGFHFGKHHIRAHKVILAQQSGYFMTAFSSRFQVSTNPVIDLGDDDDPEVLTDVIKYLYRRGPVHDEVSAFFFPLNGLVDIYLLADKYDIPKLRCKIALAFGKAVNRKLNPVSDPHFMEIFVDCIVKLCGPSSLELADHKLQNMITILCQQHYRLLLRDTVFLERYKKGELFDNKNGAAFGLGLGQRLLYSEGIIPEQIREIPKAYVDPMDLNAGERTAHNFYDDKKLSDVTLTWGVGYKISAHKVILAIHSPYLQRILGDSPTDAEIDLGNEHDSIATAAFMEEMYTCGNSPCVRPSSNDSERSISCLAEMYLLAKRHGRDDAARGYETRCELVLVREQFTDELFSMVATLCGPNSTRYANTSLPEMAFKDILGRVQCMERDGELPETFADKLEEGSLLNAAFTRRFDREMLVSFLTPEQPNIQW</sequence>
<proteinExistence type="predicted"/>
<protein>
    <recommendedName>
        <fullName evidence="1">BTB domain-containing protein</fullName>
    </recommendedName>
</protein>
<evidence type="ECO:0000313" key="2">
    <source>
        <dbReference type="EMBL" id="KAG9972729.1"/>
    </source>
</evidence>
<dbReference type="SUPFAM" id="SSF54695">
    <property type="entry name" value="POZ domain"/>
    <property type="match status" value="2"/>
</dbReference>
<dbReference type="Proteomes" id="UP000729357">
    <property type="component" value="Unassembled WGS sequence"/>
</dbReference>
<evidence type="ECO:0000259" key="1">
    <source>
        <dbReference type="PROSITE" id="PS50097"/>
    </source>
</evidence>
<name>A0A9P8FGM6_AURME</name>